<organism evidence="2 3">
    <name type="scientific">Tetradesmus obliquus</name>
    <name type="common">Green alga</name>
    <name type="synonym">Acutodesmus obliquus</name>
    <dbReference type="NCBI Taxonomy" id="3088"/>
    <lineage>
        <taxon>Eukaryota</taxon>
        <taxon>Viridiplantae</taxon>
        <taxon>Chlorophyta</taxon>
        <taxon>core chlorophytes</taxon>
        <taxon>Chlorophyceae</taxon>
        <taxon>CS clade</taxon>
        <taxon>Sphaeropleales</taxon>
        <taxon>Scenedesmaceae</taxon>
        <taxon>Tetradesmus</taxon>
    </lineage>
</organism>
<feature type="region of interest" description="Disordered" evidence="1">
    <location>
        <begin position="160"/>
        <end position="238"/>
    </location>
</feature>
<evidence type="ECO:0000313" key="2">
    <source>
        <dbReference type="EMBL" id="WIA15222.1"/>
    </source>
</evidence>
<feature type="compositionally biased region" description="Basic and acidic residues" evidence="1">
    <location>
        <begin position="351"/>
        <end position="389"/>
    </location>
</feature>
<reference evidence="2 3" key="1">
    <citation type="submission" date="2023-05" db="EMBL/GenBank/DDBJ databases">
        <title>A 100% complete, gapless, phased diploid assembly of the Scenedesmus obliquus UTEX 3031 genome.</title>
        <authorList>
            <person name="Biondi T.C."/>
            <person name="Hanschen E.R."/>
            <person name="Kwon T."/>
            <person name="Eng W."/>
            <person name="Kruse C.P.S."/>
            <person name="Koehler S.I."/>
            <person name="Kunde Y."/>
            <person name="Gleasner C.D."/>
            <person name="You Mak K.T."/>
            <person name="Polle J."/>
            <person name="Hovde B.T."/>
            <person name="Starkenburg S.R."/>
        </authorList>
    </citation>
    <scope>NUCLEOTIDE SEQUENCE [LARGE SCALE GENOMIC DNA]</scope>
    <source>
        <strain evidence="2 3">DOE0152z</strain>
    </source>
</reference>
<name>A0ABY8U1U7_TETOB</name>
<feature type="region of interest" description="Disordered" evidence="1">
    <location>
        <begin position="257"/>
        <end position="405"/>
    </location>
</feature>
<dbReference type="InterPro" id="IPR052650">
    <property type="entry name" value="Zinc_finger_CCCH"/>
</dbReference>
<dbReference type="EMBL" id="CP126213">
    <property type="protein sequence ID" value="WIA15222.1"/>
    <property type="molecule type" value="Genomic_DNA"/>
</dbReference>
<dbReference type="Proteomes" id="UP001244341">
    <property type="component" value="Chromosome 6b"/>
</dbReference>
<proteinExistence type="predicted"/>
<dbReference type="PANTHER" id="PTHR36886">
    <property type="entry name" value="PROTEIN FRIGIDA-ESSENTIAL 1"/>
    <property type="match status" value="1"/>
</dbReference>
<keyword evidence="3" id="KW-1185">Reference proteome</keyword>
<evidence type="ECO:0000313" key="3">
    <source>
        <dbReference type="Proteomes" id="UP001244341"/>
    </source>
</evidence>
<dbReference type="PANTHER" id="PTHR36886:SF3">
    <property type="entry name" value="PROTEIN FRIGIDA-ESSENTIAL 1"/>
    <property type="match status" value="1"/>
</dbReference>
<gene>
    <name evidence="2" type="ORF">OEZ85_001900</name>
</gene>
<feature type="compositionally biased region" description="Low complexity" evidence="1">
    <location>
        <begin position="257"/>
        <end position="269"/>
    </location>
</feature>
<accession>A0ABY8U1U7</accession>
<feature type="compositionally biased region" description="Basic and acidic residues" evidence="1">
    <location>
        <begin position="177"/>
        <end position="228"/>
    </location>
</feature>
<feature type="region of interest" description="Disordered" evidence="1">
    <location>
        <begin position="438"/>
        <end position="458"/>
    </location>
</feature>
<feature type="compositionally biased region" description="Pro residues" evidence="1">
    <location>
        <begin position="443"/>
        <end position="452"/>
    </location>
</feature>
<protein>
    <submittedName>
        <fullName evidence="2">Uncharacterized protein</fullName>
    </submittedName>
</protein>
<evidence type="ECO:0000256" key="1">
    <source>
        <dbReference type="SAM" id="MobiDB-lite"/>
    </source>
</evidence>
<feature type="compositionally biased region" description="Basic and acidic residues" evidence="1">
    <location>
        <begin position="312"/>
        <end position="322"/>
    </location>
</feature>
<feature type="compositionally biased region" description="Low complexity" evidence="1">
    <location>
        <begin position="293"/>
        <end position="311"/>
    </location>
</feature>
<feature type="compositionally biased region" description="Low complexity" evidence="1">
    <location>
        <begin position="167"/>
        <end position="176"/>
    </location>
</feature>
<sequence>MRGPHGGPIYRTTRAYTFDGPPGAGGPMGGGPPGPPGPWGIGGPHMGPPGGFVGPMGGRGGGRGPGWGGGGGPRGVPMPPWVLDSSLSHGIKRQLQFMYDVGVLAPLMLDVPCVQQLEKLTEGEAAYALDELGKVLADRVRLRNPGGFFIRICQRLRSSRREREAEGLGPDGMPVGDRPRDGPGRELPPGDRDRGRGQGHAGRDGSRPREREASRDRDRSGDRERERGAAVAPAPGNLEPLGALREALAAQAAAAAAAAAAGSAAAAAAAGGGTASAGPSSPGPYGPHGWRTASLARPAARGAAAGDSDGLSSRERSRDREAAALAAAAAAPPLAAAADSGGGGGVPLSLQERERAREREREHQQQPLPRDRSPPMLGRELRDRDRERGGPPFERGGPPFWPGPPVTEVIKEMLKPVWKSGKLTREAFKAVAKKATDKVLGGIPPPGAPDAPPDSAEGAAAYLNEPRRVKIRALVDSYVSKYAHT</sequence>
<feature type="compositionally biased region" description="Low complexity" evidence="1">
    <location>
        <begin position="323"/>
        <end position="339"/>
    </location>
</feature>